<reference evidence="1 2" key="1">
    <citation type="journal article" date="2014" name="Nature">
        <title>An environmental bacterial taxon with a large and distinct metabolic repertoire.</title>
        <authorList>
            <person name="Wilson M.C."/>
            <person name="Mori T."/>
            <person name="Ruckert C."/>
            <person name="Uria A.R."/>
            <person name="Helf M.J."/>
            <person name="Takada K."/>
            <person name="Gernert C."/>
            <person name="Steffens U.A."/>
            <person name="Heycke N."/>
            <person name="Schmitt S."/>
            <person name="Rinke C."/>
            <person name="Helfrich E.J."/>
            <person name="Brachmann A.O."/>
            <person name="Gurgui C."/>
            <person name="Wakimoto T."/>
            <person name="Kracht M."/>
            <person name="Crusemann M."/>
            <person name="Hentschel U."/>
            <person name="Abe I."/>
            <person name="Matsunaga S."/>
            <person name="Kalinowski J."/>
            <person name="Takeyama H."/>
            <person name="Piel J."/>
        </authorList>
    </citation>
    <scope>NUCLEOTIDE SEQUENCE [LARGE SCALE GENOMIC DNA]</scope>
    <source>
        <strain evidence="2">TSY2</strain>
    </source>
</reference>
<dbReference type="Proteomes" id="UP000019140">
    <property type="component" value="Unassembled WGS sequence"/>
</dbReference>
<gene>
    <name evidence="1" type="ORF">ETSY2_35110</name>
</gene>
<evidence type="ECO:0000313" key="2">
    <source>
        <dbReference type="Proteomes" id="UP000019140"/>
    </source>
</evidence>
<accession>W4LXN0</accession>
<evidence type="ECO:0000313" key="1">
    <source>
        <dbReference type="EMBL" id="ETX02658.1"/>
    </source>
</evidence>
<dbReference type="AlphaFoldDB" id="W4LXN0"/>
<dbReference type="EMBL" id="AZHX01001503">
    <property type="protein sequence ID" value="ETX02658.1"/>
    <property type="molecule type" value="Genomic_DNA"/>
</dbReference>
<proteinExistence type="predicted"/>
<comment type="caution">
    <text evidence="1">The sequence shown here is derived from an EMBL/GenBank/DDBJ whole genome shotgun (WGS) entry which is preliminary data.</text>
</comment>
<dbReference type="HOGENOM" id="CLU_701475_0_0_7"/>
<organism evidence="1 2">
    <name type="scientific">Candidatus Entotheonella gemina</name>
    <dbReference type="NCBI Taxonomy" id="1429439"/>
    <lineage>
        <taxon>Bacteria</taxon>
        <taxon>Pseudomonadati</taxon>
        <taxon>Nitrospinota/Tectimicrobiota group</taxon>
        <taxon>Candidatus Tectimicrobiota</taxon>
        <taxon>Candidatus Entotheonellia</taxon>
        <taxon>Candidatus Entotheonellales</taxon>
        <taxon>Candidatus Entotheonellaceae</taxon>
        <taxon>Candidatus Entotheonella</taxon>
    </lineage>
</organism>
<sequence>MILILFQHDEFLKAQEVQPQWMIFKSGMALPDGTAIDSQGRVLVHSETLRTTEVIQCDAHGAFLAQVTFGDGVFDKTRFIGSRFSYDPILNLIFMLTPEGELFQIHPDGLQVSQDVLSIPLEAINTNRVYDMNTGQIVSIGFSLDTLIRYGDLALFRPKTLPEQLKWIVTGTVERLSEPPLPFVMEMTIDLLSGTITAHMVLTSSAASFAMDGQTRGVAVNTHGIGLTTLPITDPSNPGETREVAVAFSVYTAPGIPAQLLQPAVLHNALDITSDGMASDEAGHFYAASGDQGSSACEPNRSGALIVMPVDANGLPLGLATLADAVPAEPAPLGIVDPLGCVPIAMTTDDIVSTREVAVSPIDQSVIITVNNQDAVLILFQP</sequence>
<name>W4LXN0_9BACT</name>
<keyword evidence="2" id="KW-1185">Reference proteome</keyword>
<protein>
    <submittedName>
        <fullName evidence="1">Uncharacterized protein</fullName>
    </submittedName>
</protein>